<feature type="domain" description="HTH cro/C1-type" evidence="1">
    <location>
        <begin position="33"/>
        <end position="87"/>
    </location>
</feature>
<dbReference type="AlphaFoldDB" id="A0A420DGX3"/>
<dbReference type="Gene3D" id="1.10.260.40">
    <property type="entry name" value="lambda repressor-like DNA-binding domains"/>
    <property type="match status" value="1"/>
</dbReference>
<dbReference type="InterPro" id="IPR001387">
    <property type="entry name" value="Cro/C1-type_HTH"/>
</dbReference>
<dbReference type="Proteomes" id="UP000284892">
    <property type="component" value="Unassembled WGS sequence"/>
</dbReference>
<reference evidence="2 3" key="1">
    <citation type="submission" date="2018-09" db="EMBL/GenBank/DDBJ databases">
        <title>Genomic Encyclopedia of Archaeal and Bacterial Type Strains, Phase II (KMG-II): from individual species to whole genera.</title>
        <authorList>
            <person name="Goeker M."/>
        </authorList>
    </citation>
    <scope>NUCLEOTIDE SEQUENCE [LARGE SCALE GENOMIC DNA]</scope>
    <source>
        <strain evidence="2 3">DSM 26283</strain>
    </source>
</reference>
<organism evidence="2 3">
    <name type="scientific">Ichthyenterobacterium magnum</name>
    <dbReference type="NCBI Taxonomy" id="1230530"/>
    <lineage>
        <taxon>Bacteria</taxon>
        <taxon>Pseudomonadati</taxon>
        <taxon>Bacteroidota</taxon>
        <taxon>Flavobacteriia</taxon>
        <taxon>Flavobacteriales</taxon>
        <taxon>Flavobacteriaceae</taxon>
        <taxon>Ichthyenterobacterium</taxon>
    </lineage>
</organism>
<dbReference type="OrthoDB" id="770730at2"/>
<keyword evidence="3" id="KW-1185">Reference proteome</keyword>
<evidence type="ECO:0000313" key="2">
    <source>
        <dbReference type="EMBL" id="RKE92335.1"/>
    </source>
</evidence>
<dbReference type="Pfam" id="PF01381">
    <property type="entry name" value="HTH_3"/>
    <property type="match status" value="1"/>
</dbReference>
<dbReference type="InterPro" id="IPR010982">
    <property type="entry name" value="Lambda_DNA-bd_dom_sf"/>
</dbReference>
<protein>
    <submittedName>
        <fullName evidence="2">Helix-turn-helix protein</fullName>
    </submittedName>
</protein>
<dbReference type="SUPFAM" id="SSF47413">
    <property type="entry name" value="lambda repressor-like DNA-binding domains"/>
    <property type="match status" value="1"/>
</dbReference>
<gene>
    <name evidence="2" type="ORF">BXY80_2254</name>
</gene>
<dbReference type="PROSITE" id="PS50943">
    <property type="entry name" value="HTH_CROC1"/>
    <property type="match status" value="1"/>
</dbReference>
<dbReference type="SMART" id="SM00530">
    <property type="entry name" value="HTH_XRE"/>
    <property type="match status" value="1"/>
</dbReference>
<proteinExistence type="predicted"/>
<dbReference type="GO" id="GO:0003677">
    <property type="term" value="F:DNA binding"/>
    <property type="evidence" value="ECO:0007669"/>
    <property type="project" value="InterPro"/>
</dbReference>
<dbReference type="CDD" id="cd00093">
    <property type="entry name" value="HTH_XRE"/>
    <property type="match status" value="1"/>
</dbReference>
<evidence type="ECO:0000259" key="1">
    <source>
        <dbReference type="PROSITE" id="PS50943"/>
    </source>
</evidence>
<name>A0A420DGX3_9FLAO</name>
<accession>A0A420DGX3</accession>
<sequence>MKKNNIISNWLKENGNIETEMLVKRNLAIANKVRNILNDRNLNDGDFAELLEKTRSEVSKWLSGSHNLTQKSIIKMEIALGVKLIYIEQVHKYVYLGKIEGSLKEEAKKYSEGDYKKTMPAYAS</sequence>
<evidence type="ECO:0000313" key="3">
    <source>
        <dbReference type="Proteomes" id="UP000284892"/>
    </source>
</evidence>
<comment type="caution">
    <text evidence="2">The sequence shown here is derived from an EMBL/GenBank/DDBJ whole genome shotgun (WGS) entry which is preliminary data.</text>
</comment>
<dbReference type="RefSeq" id="WP_120201939.1">
    <property type="nucleotide sequence ID" value="NZ_RAQJ01000004.1"/>
</dbReference>
<dbReference type="EMBL" id="RAQJ01000004">
    <property type="protein sequence ID" value="RKE92335.1"/>
    <property type="molecule type" value="Genomic_DNA"/>
</dbReference>